<protein>
    <submittedName>
        <fullName evidence="2">Uncharacterized protein</fullName>
    </submittedName>
</protein>
<gene>
    <name evidence="2" type="ORF">EYF80_025409</name>
</gene>
<evidence type="ECO:0000313" key="2">
    <source>
        <dbReference type="EMBL" id="TNN64368.1"/>
    </source>
</evidence>
<proteinExistence type="predicted"/>
<evidence type="ECO:0000313" key="3">
    <source>
        <dbReference type="Proteomes" id="UP000314294"/>
    </source>
</evidence>
<dbReference type="Proteomes" id="UP000314294">
    <property type="component" value="Unassembled WGS sequence"/>
</dbReference>
<dbReference type="EMBL" id="SRLO01000254">
    <property type="protein sequence ID" value="TNN64368.1"/>
    <property type="molecule type" value="Genomic_DNA"/>
</dbReference>
<feature type="region of interest" description="Disordered" evidence="1">
    <location>
        <begin position="175"/>
        <end position="221"/>
    </location>
</feature>
<name>A0A4Z2HER8_9TELE</name>
<accession>A0A4Z2HER8</accession>
<dbReference type="AlphaFoldDB" id="A0A4Z2HER8"/>
<feature type="compositionally biased region" description="Pro residues" evidence="1">
    <location>
        <begin position="186"/>
        <end position="196"/>
    </location>
</feature>
<feature type="region of interest" description="Disordered" evidence="1">
    <location>
        <begin position="87"/>
        <end position="137"/>
    </location>
</feature>
<organism evidence="2 3">
    <name type="scientific">Liparis tanakae</name>
    <name type="common">Tanaka's snailfish</name>
    <dbReference type="NCBI Taxonomy" id="230148"/>
    <lineage>
        <taxon>Eukaryota</taxon>
        <taxon>Metazoa</taxon>
        <taxon>Chordata</taxon>
        <taxon>Craniata</taxon>
        <taxon>Vertebrata</taxon>
        <taxon>Euteleostomi</taxon>
        <taxon>Actinopterygii</taxon>
        <taxon>Neopterygii</taxon>
        <taxon>Teleostei</taxon>
        <taxon>Neoteleostei</taxon>
        <taxon>Acanthomorphata</taxon>
        <taxon>Eupercaria</taxon>
        <taxon>Perciformes</taxon>
        <taxon>Cottioidei</taxon>
        <taxon>Cottales</taxon>
        <taxon>Liparidae</taxon>
        <taxon>Liparis</taxon>
    </lineage>
</organism>
<evidence type="ECO:0000256" key="1">
    <source>
        <dbReference type="SAM" id="MobiDB-lite"/>
    </source>
</evidence>
<reference evidence="2 3" key="1">
    <citation type="submission" date="2019-03" db="EMBL/GenBank/DDBJ databases">
        <title>First draft genome of Liparis tanakae, snailfish: a comprehensive survey of snailfish specific genes.</title>
        <authorList>
            <person name="Kim W."/>
            <person name="Song I."/>
            <person name="Jeong J.-H."/>
            <person name="Kim D."/>
            <person name="Kim S."/>
            <person name="Ryu S."/>
            <person name="Song J.Y."/>
            <person name="Lee S.K."/>
        </authorList>
    </citation>
    <scope>NUCLEOTIDE SEQUENCE [LARGE SCALE GENOMIC DNA]</scope>
    <source>
        <tissue evidence="2">Muscle</tissue>
    </source>
</reference>
<sequence length="246" mass="26529">MFGISRHASTLDWCCRADRPHKVRSSSDSFFSSSSSSMSLYFSISFFITDMMDSTPARSAGGERPSLMITSRPVPVFTGFLPASAPVEDSHRVESRDNKKDLSQNSRLESQREVRSAAGAQRGDPRNNSQLDDPVHDPQIILNSAGFAAQLSECPPPVPGRVSAGLRRLKLISRKGQSKLVERDPPPPPPPPPPNPQHGCPVTPVTSSSATEPIVNGQPALPQLSGDLGHAVHLGHQRAILHVVPE</sequence>
<keyword evidence="3" id="KW-1185">Reference proteome</keyword>
<feature type="compositionally biased region" description="Basic and acidic residues" evidence="1">
    <location>
        <begin position="88"/>
        <end position="102"/>
    </location>
</feature>
<comment type="caution">
    <text evidence="2">The sequence shown here is derived from an EMBL/GenBank/DDBJ whole genome shotgun (WGS) entry which is preliminary data.</text>
</comment>